<protein>
    <submittedName>
        <fullName evidence="1">Uncharacterized protein</fullName>
    </submittedName>
</protein>
<organism evidence="1 2">
    <name type="scientific">Bartonella koehlerae C-29</name>
    <dbReference type="NCBI Taxonomy" id="1134510"/>
    <lineage>
        <taxon>Bacteria</taxon>
        <taxon>Pseudomonadati</taxon>
        <taxon>Pseudomonadota</taxon>
        <taxon>Alphaproteobacteria</taxon>
        <taxon>Hyphomicrobiales</taxon>
        <taxon>Bartonellaceae</taxon>
        <taxon>Bartonella</taxon>
    </lineage>
</organism>
<dbReference type="EMBL" id="AHPL01000003">
    <property type="protein sequence ID" value="KEC56016.1"/>
    <property type="molecule type" value="Genomic_DNA"/>
</dbReference>
<proteinExistence type="predicted"/>
<keyword evidence="2" id="KW-1185">Reference proteome</keyword>
<comment type="caution">
    <text evidence="1">The sequence shown here is derived from an EMBL/GenBank/DDBJ whole genome shotgun (WGS) entry which is preliminary data.</text>
</comment>
<dbReference type="Proteomes" id="UP000027015">
    <property type="component" value="Unassembled WGS sequence"/>
</dbReference>
<dbReference type="AlphaFoldDB" id="A0A067WAW0"/>
<accession>A0A067WAW0</accession>
<name>A0A067WAW0_9HYPH</name>
<sequence length="134" mass="15518">MIFLLKQRLWILQYIPVLFTFSTYSKGDWYAGDESSGDKLFECKSSKTLSAIIMALIFGFISMRMEELRGYCVVRFMGGSEVGLGTCKGISLRKYESLLNRGCDITHGLCLLKERDRLQCERIYNFCALERNYF</sequence>
<dbReference type="STRING" id="1134510.O9A_00241"/>
<evidence type="ECO:0000313" key="1">
    <source>
        <dbReference type="EMBL" id="KEC56016.1"/>
    </source>
</evidence>
<gene>
    <name evidence="1" type="ORF">O9A_00241</name>
</gene>
<reference evidence="1 2" key="1">
    <citation type="submission" date="2012-04" db="EMBL/GenBank/DDBJ databases">
        <title>The Genome Sequence of Bartonella koehlerae C-29.</title>
        <authorList>
            <consortium name="The Broad Institute Genome Sequencing Platform"/>
            <consortium name="The Broad Institute Genome Sequencing Center for Infectious Disease"/>
            <person name="Feldgarden M."/>
            <person name="Kirby J."/>
            <person name="Kosoy M."/>
            <person name="Birtles R."/>
            <person name="Probert W.S."/>
            <person name="Chiaraviglio L."/>
            <person name="Walker B."/>
            <person name="Young S.K."/>
            <person name="Zeng Q."/>
            <person name="Gargeya S."/>
            <person name="Fitzgerald M."/>
            <person name="Haas B."/>
            <person name="Abouelleil A."/>
            <person name="Alvarado L."/>
            <person name="Arachchi H.M."/>
            <person name="Berlin A.M."/>
            <person name="Chapman S.B."/>
            <person name="Goldberg J."/>
            <person name="Griggs A."/>
            <person name="Gujja S."/>
            <person name="Hansen M."/>
            <person name="Howarth C."/>
            <person name="Imamovic A."/>
            <person name="Larimer J."/>
            <person name="McCowen C."/>
            <person name="Montmayeur A."/>
            <person name="Murphy C."/>
            <person name="Neiman D."/>
            <person name="Pearson M."/>
            <person name="Priest M."/>
            <person name="Roberts A."/>
            <person name="Saif S."/>
            <person name="Shea T."/>
            <person name="Sisk P."/>
            <person name="Sykes S."/>
            <person name="Wortman J."/>
            <person name="Nusbaum C."/>
            <person name="Birren B."/>
        </authorList>
    </citation>
    <scope>NUCLEOTIDE SEQUENCE [LARGE SCALE GENOMIC DNA]</scope>
    <source>
        <strain evidence="1 2">C-29</strain>
    </source>
</reference>
<evidence type="ECO:0000313" key="2">
    <source>
        <dbReference type="Proteomes" id="UP000027015"/>
    </source>
</evidence>
<dbReference type="HOGENOM" id="CLU_1892062_0_0_5"/>